<name>X0Y751_9ZZZZ</name>
<dbReference type="Gene3D" id="2.40.50.140">
    <property type="entry name" value="Nucleic acid-binding proteins"/>
    <property type="match status" value="1"/>
</dbReference>
<dbReference type="AlphaFoldDB" id="X0Y751"/>
<gene>
    <name evidence="2" type="ORF">S01H1_82739</name>
</gene>
<organism evidence="2">
    <name type="scientific">marine sediment metagenome</name>
    <dbReference type="NCBI Taxonomy" id="412755"/>
    <lineage>
        <taxon>unclassified sequences</taxon>
        <taxon>metagenomes</taxon>
        <taxon>ecological metagenomes</taxon>
    </lineage>
</organism>
<dbReference type="Pfam" id="PF01336">
    <property type="entry name" value="tRNA_anti-codon"/>
    <property type="match status" value="1"/>
</dbReference>
<dbReference type="InterPro" id="IPR004365">
    <property type="entry name" value="NA-bd_OB_tRNA"/>
</dbReference>
<reference evidence="2" key="1">
    <citation type="journal article" date="2014" name="Front. Microbiol.">
        <title>High frequency of phylogenetically diverse reductive dehalogenase-homologous genes in deep subseafloor sedimentary metagenomes.</title>
        <authorList>
            <person name="Kawai M."/>
            <person name="Futagami T."/>
            <person name="Toyoda A."/>
            <person name="Takaki Y."/>
            <person name="Nishi S."/>
            <person name="Hori S."/>
            <person name="Arai W."/>
            <person name="Tsubouchi T."/>
            <person name="Morono Y."/>
            <person name="Uchiyama I."/>
            <person name="Ito T."/>
            <person name="Fujiyama A."/>
            <person name="Inagaki F."/>
            <person name="Takami H."/>
        </authorList>
    </citation>
    <scope>NUCLEOTIDE SEQUENCE</scope>
    <source>
        <strain evidence="2">Expedition CK06-06</strain>
    </source>
</reference>
<sequence length="42" mass="4934">MKRILNKETIEKIGEKVTISGWVHSRRDHGKIIFIDLRDRSG</sequence>
<protein>
    <recommendedName>
        <fullName evidence="1">OB domain-containing protein</fullName>
    </recommendedName>
</protein>
<accession>X0Y751</accession>
<dbReference type="GO" id="GO:0003676">
    <property type="term" value="F:nucleic acid binding"/>
    <property type="evidence" value="ECO:0007669"/>
    <property type="project" value="InterPro"/>
</dbReference>
<dbReference type="InterPro" id="IPR012340">
    <property type="entry name" value="NA-bd_OB-fold"/>
</dbReference>
<dbReference type="SUPFAM" id="SSF50249">
    <property type="entry name" value="Nucleic acid-binding proteins"/>
    <property type="match status" value="1"/>
</dbReference>
<feature type="non-terminal residue" evidence="2">
    <location>
        <position position="42"/>
    </location>
</feature>
<feature type="domain" description="OB" evidence="1">
    <location>
        <begin position="17"/>
        <end position="42"/>
    </location>
</feature>
<evidence type="ECO:0000259" key="1">
    <source>
        <dbReference type="Pfam" id="PF01336"/>
    </source>
</evidence>
<dbReference type="EMBL" id="BARS01056123">
    <property type="protein sequence ID" value="GAG51724.1"/>
    <property type="molecule type" value="Genomic_DNA"/>
</dbReference>
<comment type="caution">
    <text evidence="2">The sequence shown here is derived from an EMBL/GenBank/DDBJ whole genome shotgun (WGS) entry which is preliminary data.</text>
</comment>
<proteinExistence type="predicted"/>
<evidence type="ECO:0000313" key="2">
    <source>
        <dbReference type="EMBL" id="GAG51724.1"/>
    </source>
</evidence>